<protein>
    <recommendedName>
        <fullName evidence="9">Ribonuclease 3</fullName>
        <ecNumber evidence="9">3.1.26.3</ecNumber>
    </recommendedName>
    <alternativeName>
        <fullName evidence="9">Ribonuclease III</fullName>
        <shortName evidence="9">RNase III</shortName>
    </alternativeName>
</protein>
<sequence length="229" mass="25695">MKNKLKELEEKIGYTFHDKDLLEQAMRHSSYANEHHMGRLRSNERLEFLGDAVLELTTSEYLYEKFPEMPEGDATKTRASIVCEQSLAFCAKSIPLGDYILLGKGEELSGGRLRASITSDAFEALIGAIHLDGGFTSAKEFIAKFVLDDLEHKQLFFDSKTILQERIQAHHADTLHYELVGEEGPDHLKQFIVEARLGDRVIGRGVGRTKKAAEQEAAYHALTGKDVCI</sequence>
<dbReference type="CDD" id="cd00593">
    <property type="entry name" value="RIBOc"/>
    <property type="match status" value="1"/>
</dbReference>
<dbReference type="InterPro" id="IPR014720">
    <property type="entry name" value="dsRBD_dom"/>
</dbReference>
<comment type="cofactor">
    <cofactor evidence="9">
        <name>Mg(2+)</name>
        <dbReference type="ChEBI" id="CHEBI:18420"/>
    </cofactor>
</comment>
<keyword evidence="7 9" id="KW-0378">Hydrolase</keyword>
<keyword evidence="9" id="KW-0699">rRNA-binding</keyword>
<keyword evidence="9" id="KW-0963">Cytoplasm</keyword>
<dbReference type="HAMAP" id="MF_00104">
    <property type="entry name" value="RNase_III"/>
    <property type="match status" value="1"/>
</dbReference>
<dbReference type="GO" id="GO:0004525">
    <property type="term" value="F:ribonuclease III activity"/>
    <property type="evidence" value="ECO:0007669"/>
    <property type="project" value="UniProtKB-UniRule"/>
</dbReference>
<keyword evidence="6 9" id="KW-0255">Endonuclease</keyword>
<evidence type="ECO:0000256" key="8">
    <source>
        <dbReference type="ARBA" id="ARBA00022884"/>
    </source>
</evidence>
<dbReference type="SUPFAM" id="SSF54768">
    <property type="entry name" value="dsRNA-binding domain-like"/>
    <property type="match status" value="1"/>
</dbReference>
<evidence type="ECO:0000259" key="11">
    <source>
        <dbReference type="PROSITE" id="PS50142"/>
    </source>
</evidence>
<feature type="domain" description="RNase III" evidence="11">
    <location>
        <begin position="5"/>
        <end position="134"/>
    </location>
</feature>
<dbReference type="AlphaFoldDB" id="A0AAE3A722"/>
<feature type="binding site" evidence="9">
    <location>
        <position position="47"/>
    </location>
    <ligand>
        <name>Mg(2+)</name>
        <dbReference type="ChEBI" id="CHEBI:18420"/>
    </ligand>
</feature>
<feature type="binding site" evidence="9">
    <location>
        <position position="120"/>
    </location>
    <ligand>
        <name>Mg(2+)</name>
        <dbReference type="ChEBI" id="CHEBI:18420"/>
    </ligand>
</feature>
<feature type="active site" evidence="9">
    <location>
        <position position="123"/>
    </location>
</feature>
<evidence type="ECO:0000256" key="3">
    <source>
        <dbReference type="ARBA" id="ARBA00022552"/>
    </source>
</evidence>
<keyword evidence="8 9" id="KW-0694">RNA-binding</keyword>
<dbReference type="SUPFAM" id="SSF69065">
    <property type="entry name" value="RNase III domain-like"/>
    <property type="match status" value="1"/>
</dbReference>
<dbReference type="GO" id="GO:0019843">
    <property type="term" value="F:rRNA binding"/>
    <property type="evidence" value="ECO:0007669"/>
    <property type="project" value="UniProtKB-KW"/>
</dbReference>
<evidence type="ECO:0000256" key="5">
    <source>
        <dbReference type="ARBA" id="ARBA00022722"/>
    </source>
</evidence>
<dbReference type="SMART" id="SM00535">
    <property type="entry name" value="RIBOc"/>
    <property type="match status" value="1"/>
</dbReference>
<feature type="binding site" evidence="9">
    <location>
        <position position="123"/>
    </location>
    <ligand>
        <name>Mg(2+)</name>
        <dbReference type="ChEBI" id="CHEBI:18420"/>
    </ligand>
</feature>
<evidence type="ECO:0000256" key="2">
    <source>
        <dbReference type="ARBA" id="ARBA00010183"/>
    </source>
</evidence>
<comment type="subcellular location">
    <subcellularLocation>
        <location evidence="9">Cytoplasm</location>
    </subcellularLocation>
</comment>
<dbReference type="GO" id="GO:0008033">
    <property type="term" value="P:tRNA processing"/>
    <property type="evidence" value="ECO:0007669"/>
    <property type="project" value="UniProtKB-KW"/>
</dbReference>
<keyword evidence="9" id="KW-0460">Magnesium</keyword>
<dbReference type="PROSITE" id="PS00517">
    <property type="entry name" value="RNASE_3_1"/>
    <property type="match status" value="1"/>
</dbReference>
<dbReference type="GO" id="GO:0010468">
    <property type="term" value="P:regulation of gene expression"/>
    <property type="evidence" value="ECO:0007669"/>
    <property type="project" value="TreeGrafter"/>
</dbReference>
<dbReference type="Gene3D" id="3.30.160.20">
    <property type="match status" value="1"/>
</dbReference>
<comment type="function">
    <text evidence="9">Digests double-stranded RNA. Involved in the processing of primary rRNA transcript to yield the immediate precursors to the large and small rRNAs (23S and 16S). Processes some mRNAs, and tRNAs when they are encoded in the rRNA operon. Processes pre-crRNA and tracrRNA of type II CRISPR loci if present in the organism.</text>
</comment>
<dbReference type="GO" id="GO:0003725">
    <property type="term" value="F:double-stranded RNA binding"/>
    <property type="evidence" value="ECO:0007669"/>
    <property type="project" value="TreeGrafter"/>
</dbReference>
<evidence type="ECO:0000256" key="6">
    <source>
        <dbReference type="ARBA" id="ARBA00022759"/>
    </source>
</evidence>
<dbReference type="InterPro" id="IPR000999">
    <property type="entry name" value="RNase_III_dom"/>
</dbReference>
<evidence type="ECO:0000313" key="12">
    <source>
        <dbReference type="EMBL" id="MCC2125742.1"/>
    </source>
</evidence>
<proteinExistence type="inferred from homology"/>
<keyword evidence="3 9" id="KW-0698">rRNA processing</keyword>
<comment type="caution">
    <text evidence="12">The sequence shown here is derived from an EMBL/GenBank/DDBJ whole genome shotgun (WGS) entry which is preliminary data.</text>
</comment>
<evidence type="ECO:0000256" key="4">
    <source>
        <dbReference type="ARBA" id="ARBA00022664"/>
    </source>
</evidence>
<comment type="catalytic activity">
    <reaction evidence="1 9">
        <text>Endonucleolytic cleavage to 5'-phosphomonoester.</text>
        <dbReference type="EC" id="3.1.26.3"/>
    </reaction>
</comment>
<dbReference type="SMART" id="SM00358">
    <property type="entry name" value="DSRM"/>
    <property type="match status" value="1"/>
</dbReference>
<dbReference type="RefSeq" id="WP_118769642.1">
    <property type="nucleotide sequence ID" value="NZ_JAJEPS010000004.1"/>
</dbReference>
<dbReference type="EC" id="3.1.26.3" evidence="9"/>
<keyword evidence="9" id="KW-0819">tRNA processing</keyword>
<evidence type="ECO:0000256" key="1">
    <source>
        <dbReference type="ARBA" id="ARBA00000109"/>
    </source>
</evidence>
<comment type="similarity">
    <text evidence="2">Belongs to the ribonuclease III family.</text>
</comment>
<keyword evidence="5 9" id="KW-0540">Nuclease</keyword>
<comment type="subunit">
    <text evidence="9">Homodimer.</text>
</comment>
<dbReference type="PANTHER" id="PTHR11207:SF0">
    <property type="entry name" value="RIBONUCLEASE 3"/>
    <property type="match status" value="1"/>
</dbReference>
<dbReference type="FunFam" id="1.10.1520.10:FF:000001">
    <property type="entry name" value="Ribonuclease 3"/>
    <property type="match status" value="1"/>
</dbReference>
<dbReference type="GO" id="GO:0005737">
    <property type="term" value="C:cytoplasm"/>
    <property type="evidence" value="ECO:0007669"/>
    <property type="project" value="UniProtKB-SubCell"/>
</dbReference>
<dbReference type="Proteomes" id="UP001198220">
    <property type="component" value="Unassembled WGS sequence"/>
</dbReference>
<evidence type="ECO:0000256" key="9">
    <source>
        <dbReference type="HAMAP-Rule" id="MF_00104"/>
    </source>
</evidence>
<dbReference type="EMBL" id="JAJEPS010000004">
    <property type="protein sequence ID" value="MCC2125742.1"/>
    <property type="molecule type" value="Genomic_DNA"/>
</dbReference>
<dbReference type="GO" id="GO:0006364">
    <property type="term" value="P:rRNA processing"/>
    <property type="evidence" value="ECO:0007669"/>
    <property type="project" value="UniProtKB-UniRule"/>
</dbReference>
<dbReference type="PROSITE" id="PS50142">
    <property type="entry name" value="RNASE_3_2"/>
    <property type="match status" value="1"/>
</dbReference>
<dbReference type="Pfam" id="PF00035">
    <property type="entry name" value="dsrm"/>
    <property type="match status" value="1"/>
</dbReference>
<dbReference type="GO" id="GO:0006397">
    <property type="term" value="P:mRNA processing"/>
    <property type="evidence" value="ECO:0007669"/>
    <property type="project" value="UniProtKB-UniRule"/>
</dbReference>
<dbReference type="Pfam" id="PF14622">
    <property type="entry name" value="Ribonucleas_3_3"/>
    <property type="match status" value="1"/>
</dbReference>
<dbReference type="Gene3D" id="1.10.1520.10">
    <property type="entry name" value="Ribonuclease III domain"/>
    <property type="match status" value="1"/>
</dbReference>
<feature type="active site" evidence="9">
    <location>
        <position position="51"/>
    </location>
</feature>
<keyword evidence="13" id="KW-1185">Reference proteome</keyword>
<dbReference type="PROSITE" id="PS50137">
    <property type="entry name" value="DS_RBD"/>
    <property type="match status" value="1"/>
</dbReference>
<keyword evidence="9" id="KW-0479">Metal-binding</keyword>
<name>A0AAE3A722_9FIRM</name>
<keyword evidence="4 9" id="KW-0507">mRNA processing</keyword>
<dbReference type="GO" id="GO:0046872">
    <property type="term" value="F:metal ion binding"/>
    <property type="evidence" value="ECO:0007669"/>
    <property type="project" value="UniProtKB-KW"/>
</dbReference>
<feature type="domain" description="DRBM" evidence="10">
    <location>
        <begin position="158"/>
        <end position="222"/>
    </location>
</feature>
<organism evidence="12 13">
    <name type="scientific">Hominiventricola filiformis</name>
    <dbReference type="NCBI Taxonomy" id="2885352"/>
    <lineage>
        <taxon>Bacteria</taxon>
        <taxon>Bacillati</taxon>
        <taxon>Bacillota</taxon>
        <taxon>Clostridia</taxon>
        <taxon>Lachnospirales</taxon>
        <taxon>Lachnospiraceae</taxon>
        <taxon>Hominiventricola</taxon>
    </lineage>
</organism>
<evidence type="ECO:0000256" key="7">
    <source>
        <dbReference type="ARBA" id="ARBA00022801"/>
    </source>
</evidence>
<dbReference type="NCBIfam" id="TIGR02191">
    <property type="entry name" value="RNaseIII"/>
    <property type="match status" value="1"/>
</dbReference>
<accession>A0AAE3A722</accession>
<evidence type="ECO:0000313" key="13">
    <source>
        <dbReference type="Proteomes" id="UP001198220"/>
    </source>
</evidence>
<evidence type="ECO:0000259" key="10">
    <source>
        <dbReference type="PROSITE" id="PS50137"/>
    </source>
</evidence>
<dbReference type="InterPro" id="IPR036389">
    <property type="entry name" value="RNase_III_sf"/>
</dbReference>
<gene>
    <name evidence="9 12" type="primary">rnc</name>
    <name evidence="12" type="ORF">LKD36_06050</name>
</gene>
<dbReference type="InterPro" id="IPR011907">
    <property type="entry name" value="RNase_III"/>
</dbReference>
<dbReference type="CDD" id="cd10845">
    <property type="entry name" value="DSRM_RNAse_III_family"/>
    <property type="match status" value="1"/>
</dbReference>
<dbReference type="PANTHER" id="PTHR11207">
    <property type="entry name" value="RIBONUCLEASE III"/>
    <property type="match status" value="1"/>
</dbReference>
<reference evidence="12 13" key="1">
    <citation type="submission" date="2021-10" db="EMBL/GenBank/DDBJ databases">
        <title>Anaerobic single-cell dispensing facilitates the cultivation of human gut bacteria.</title>
        <authorList>
            <person name="Afrizal A."/>
        </authorList>
    </citation>
    <scope>NUCLEOTIDE SEQUENCE [LARGE SCALE GENOMIC DNA]</scope>
    <source>
        <strain evidence="12 13">CLA-AA-H276</strain>
    </source>
</reference>